<dbReference type="RefSeq" id="WP_025801313.1">
    <property type="nucleotide sequence ID" value="NZ_CP009706.1"/>
</dbReference>
<sequence length="138" mass="15187">MYEDNEKKLYVILNRNHEVSTLMNAACHLSSGITVCAEGNVFDVYQNASSGLKANLSHYPVVVLQAKNSSQLATATQKANEAGITYNFFTSTMLSHSAEQQISDTLNTELDKLDFIAIALFGDSEALKPITKKFSVYK</sequence>
<evidence type="ECO:0000313" key="2">
    <source>
        <dbReference type="Proteomes" id="UP000029986"/>
    </source>
</evidence>
<dbReference type="Pfam" id="PF09391">
    <property type="entry name" value="DUF2000"/>
    <property type="match status" value="1"/>
</dbReference>
<dbReference type="PATRIC" id="fig|1453496.5.peg.2179"/>
<accession>A0A097R274</accession>
<dbReference type="SUPFAM" id="SSF102462">
    <property type="entry name" value="Peptidyl-tRNA hydrolase II"/>
    <property type="match status" value="1"/>
</dbReference>
<reference evidence="1 2" key="1">
    <citation type="journal article" date="2014" name="Gut Pathog.">
        <title>Gene clusters of Hafnia alvei strain FB1 important in survival and pathogenesis: a draft genome perspective.</title>
        <authorList>
            <person name="Tan J.Y."/>
            <person name="Yin W.F."/>
            <person name="Chan K.G."/>
        </authorList>
    </citation>
    <scope>NUCLEOTIDE SEQUENCE [LARGE SCALE GENOMIC DNA]</scope>
    <source>
        <strain evidence="1 2">FB1</strain>
    </source>
</reference>
<gene>
    <name evidence="1" type="ORF">AT03_10825</name>
</gene>
<protein>
    <recommendedName>
        <fullName evidence="3">DUF2000 domain-containing protein</fullName>
    </recommendedName>
</protein>
<dbReference type="Gene3D" id="3.40.1490.10">
    <property type="entry name" value="Bit1"/>
    <property type="match status" value="1"/>
</dbReference>
<evidence type="ECO:0008006" key="3">
    <source>
        <dbReference type="Google" id="ProtNLM"/>
    </source>
</evidence>
<proteinExistence type="predicted"/>
<name>A0A097R274_HAFAL</name>
<dbReference type="Proteomes" id="UP000029986">
    <property type="component" value="Chromosome"/>
</dbReference>
<dbReference type="EMBL" id="CP009706">
    <property type="protein sequence ID" value="AIU72821.1"/>
    <property type="molecule type" value="Genomic_DNA"/>
</dbReference>
<dbReference type="OrthoDB" id="9153692at2"/>
<evidence type="ECO:0000313" key="1">
    <source>
        <dbReference type="EMBL" id="AIU72821.1"/>
    </source>
</evidence>
<organism evidence="1 2">
    <name type="scientific">Hafnia alvei FB1</name>
    <dbReference type="NCBI Taxonomy" id="1453496"/>
    <lineage>
        <taxon>Bacteria</taxon>
        <taxon>Pseudomonadati</taxon>
        <taxon>Pseudomonadota</taxon>
        <taxon>Gammaproteobacteria</taxon>
        <taxon>Enterobacterales</taxon>
        <taxon>Hafniaceae</taxon>
        <taxon>Hafnia</taxon>
    </lineage>
</organism>
<dbReference type="AlphaFoldDB" id="A0A097R274"/>
<dbReference type="HOGENOM" id="CLU_118614_0_0_6"/>
<dbReference type="KEGG" id="hav:AT03_10825"/>
<dbReference type="eggNOG" id="COG4954">
    <property type="taxonomic scope" value="Bacteria"/>
</dbReference>
<dbReference type="InterPro" id="IPR018988">
    <property type="entry name" value="DUF2000"/>
</dbReference>
<keyword evidence="2" id="KW-1185">Reference proteome</keyword>
<dbReference type="InterPro" id="IPR023476">
    <property type="entry name" value="Pep_tRNA_hydro_II_dom_sf"/>
</dbReference>